<protein>
    <submittedName>
        <fullName evidence="1">DUF3139 domain-containing protein</fullName>
    </submittedName>
</protein>
<name>A0ABV1MN51_9BACI</name>
<dbReference type="EMBL" id="JBEGDG010000001">
    <property type="protein sequence ID" value="MEQ6353054.1"/>
    <property type="molecule type" value="Genomic_DNA"/>
</dbReference>
<reference evidence="1 2" key="1">
    <citation type="submission" date="2024-06" db="EMBL/GenBank/DDBJ databases">
        <title>Lysinibacillus zambalefons sp. nov., a Novel Firmicute Isolated from the Poon Bato Zambales Hyperalkaline Spring.</title>
        <authorList>
            <person name="Aja J.A."/>
            <person name="Lazaro J.E.H."/>
            <person name="Llorin L.D."/>
            <person name="Lim K.R."/>
            <person name="Teodosio J."/>
            <person name="Dalisay D.S."/>
        </authorList>
    </citation>
    <scope>NUCLEOTIDE SEQUENCE [LARGE SCALE GENOMIC DNA]</scope>
    <source>
        <strain evidence="1 2">M3</strain>
    </source>
</reference>
<dbReference type="Proteomes" id="UP001478862">
    <property type="component" value="Unassembled WGS sequence"/>
</dbReference>
<proteinExistence type="predicted"/>
<evidence type="ECO:0000313" key="1">
    <source>
        <dbReference type="EMBL" id="MEQ6353054.1"/>
    </source>
</evidence>
<evidence type="ECO:0000313" key="2">
    <source>
        <dbReference type="Proteomes" id="UP001478862"/>
    </source>
</evidence>
<dbReference type="InterPro" id="IPR021486">
    <property type="entry name" value="DUF3139"/>
</dbReference>
<organism evidence="1 2">
    <name type="scientific">Lysinibacillus zambalensis</name>
    <dbReference type="NCBI Taxonomy" id="3160866"/>
    <lineage>
        <taxon>Bacteria</taxon>
        <taxon>Bacillati</taxon>
        <taxon>Bacillota</taxon>
        <taxon>Bacilli</taxon>
        <taxon>Bacillales</taxon>
        <taxon>Bacillaceae</taxon>
        <taxon>Lysinibacillus</taxon>
    </lineage>
</organism>
<keyword evidence="2" id="KW-1185">Reference proteome</keyword>
<dbReference type="Pfam" id="PF11337">
    <property type="entry name" value="DUF3139"/>
    <property type="match status" value="1"/>
</dbReference>
<dbReference type="RefSeq" id="WP_349657850.1">
    <property type="nucleotide sequence ID" value="NZ_JBEGDG010000001.1"/>
</dbReference>
<gene>
    <name evidence="1" type="ORF">ABNX05_00300</name>
</gene>
<accession>A0ABV1MN51</accession>
<comment type="caution">
    <text evidence="1">The sequence shown here is derived from an EMBL/GenBank/DDBJ whole genome shotgun (WGS) entry which is preliminary data.</text>
</comment>
<sequence>MKKILIVGIIIILLAPFCTVHIKKRLYEKRIENYLIEDMSYRKEAIQSIECNWHFSGLPSYWVNVIFSDETNIVYIYFAHDKDHIGQFEYYTIDGTTLSPEQLKHFKRYD</sequence>